<keyword evidence="4" id="KW-0645">Protease</keyword>
<dbReference type="PRINTS" id="PR00792">
    <property type="entry name" value="PEPSIN"/>
</dbReference>
<dbReference type="InterPro" id="IPR033121">
    <property type="entry name" value="PEPTIDASE_A1"/>
</dbReference>
<comment type="similarity">
    <text evidence="1 4">Belongs to the peptidase A1 family.</text>
</comment>
<dbReference type="AlphaFoldDB" id="A0A8J2WR99"/>
<accession>A0A8J2WR99</accession>
<dbReference type="GO" id="GO:0006508">
    <property type="term" value="P:proteolysis"/>
    <property type="evidence" value="ECO:0007669"/>
    <property type="project" value="UniProtKB-KW"/>
</dbReference>
<reference evidence="7" key="1">
    <citation type="submission" date="2021-11" db="EMBL/GenBank/DDBJ databases">
        <authorList>
            <person name="Schell T."/>
        </authorList>
    </citation>
    <scope>NUCLEOTIDE SEQUENCE</scope>
    <source>
        <strain evidence="7">M5</strain>
    </source>
</reference>
<feature type="domain" description="Peptidase A1" evidence="6">
    <location>
        <begin position="70"/>
        <end position="392"/>
    </location>
</feature>
<dbReference type="SUPFAM" id="SSF50630">
    <property type="entry name" value="Acid proteases"/>
    <property type="match status" value="1"/>
</dbReference>
<evidence type="ECO:0000313" key="7">
    <source>
        <dbReference type="EMBL" id="CAH0112684.1"/>
    </source>
</evidence>
<dbReference type="PROSITE" id="PS51767">
    <property type="entry name" value="PEPTIDASE_A1"/>
    <property type="match status" value="1"/>
</dbReference>
<dbReference type="InterPro" id="IPR021109">
    <property type="entry name" value="Peptidase_aspartic_dom_sf"/>
</dbReference>
<evidence type="ECO:0000259" key="6">
    <source>
        <dbReference type="PROSITE" id="PS51767"/>
    </source>
</evidence>
<dbReference type="EMBL" id="CAKKLH010000329">
    <property type="protein sequence ID" value="CAH0112684.1"/>
    <property type="molecule type" value="Genomic_DNA"/>
</dbReference>
<feature type="active site" evidence="2">
    <location>
        <position position="278"/>
    </location>
</feature>
<dbReference type="GO" id="GO:0004190">
    <property type="term" value="F:aspartic-type endopeptidase activity"/>
    <property type="evidence" value="ECO:0007669"/>
    <property type="project" value="UniProtKB-KW"/>
</dbReference>
<keyword evidence="4" id="KW-0064">Aspartyl protease</keyword>
<name>A0A8J2WR99_9CRUS</name>
<feature type="disulfide bond" evidence="3">
    <location>
        <begin position="101"/>
        <end position="108"/>
    </location>
</feature>
<dbReference type="PANTHER" id="PTHR47966">
    <property type="entry name" value="BETA-SITE APP-CLEAVING ENZYME, ISOFORM A-RELATED"/>
    <property type="match status" value="1"/>
</dbReference>
<comment type="caution">
    <text evidence="7">The sequence shown here is derived from an EMBL/GenBank/DDBJ whole genome shotgun (WGS) entry which is preliminary data.</text>
</comment>
<protein>
    <recommendedName>
        <fullName evidence="6">Peptidase A1 domain-containing protein</fullName>
    </recommendedName>
</protein>
<dbReference type="PROSITE" id="PS00141">
    <property type="entry name" value="ASP_PROTEASE"/>
    <property type="match status" value="2"/>
</dbReference>
<keyword evidence="5" id="KW-0732">Signal</keyword>
<evidence type="ECO:0000256" key="1">
    <source>
        <dbReference type="ARBA" id="ARBA00007447"/>
    </source>
</evidence>
<gene>
    <name evidence="7" type="ORF">DGAL_LOCUS16454</name>
</gene>
<feature type="active site" evidence="2">
    <location>
        <position position="88"/>
    </location>
</feature>
<dbReference type="Pfam" id="PF00026">
    <property type="entry name" value="Asp"/>
    <property type="match status" value="1"/>
</dbReference>
<dbReference type="OrthoDB" id="771136at2759"/>
<evidence type="ECO:0000313" key="8">
    <source>
        <dbReference type="Proteomes" id="UP000789390"/>
    </source>
</evidence>
<keyword evidence="4" id="KW-0378">Hydrolase</keyword>
<proteinExistence type="inferred from homology"/>
<dbReference type="FunFam" id="2.40.70.10:FF:000149">
    <property type="entry name" value="Uncharacterized protein"/>
    <property type="match status" value="1"/>
</dbReference>
<dbReference type="Proteomes" id="UP000789390">
    <property type="component" value="Unassembled WGS sequence"/>
</dbReference>
<feature type="signal peptide" evidence="5">
    <location>
        <begin position="1"/>
        <end position="18"/>
    </location>
</feature>
<dbReference type="PANTHER" id="PTHR47966:SF51">
    <property type="entry name" value="BETA-SITE APP-CLEAVING ENZYME, ISOFORM A-RELATED"/>
    <property type="match status" value="1"/>
</dbReference>
<evidence type="ECO:0000256" key="4">
    <source>
        <dbReference type="RuleBase" id="RU000454"/>
    </source>
</evidence>
<dbReference type="Gene3D" id="2.40.70.10">
    <property type="entry name" value="Acid Proteases"/>
    <property type="match status" value="2"/>
</dbReference>
<dbReference type="FunFam" id="2.40.70.10:FF:000044">
    <property type="entry name" value="Lysosomal aspartic protease"/>
    <property type="match status" value="1"/>
</dbReference>
<dbReference type="InterPro" id="IPR001461">
    <property type="entry name" value="Aspartic_peptidase_A1"/>
</dbReference>
<feature type="chain" id="PRO_5035272409" description="Peptidase A1 domain-containing protein" evidence="5">
    <location>
        <begin position="19"/>
        <end position="397"/>
    </location>
</feature>
<feature type="disulfide bond" evidence="3">
    <location>
        <begin position="312"/>
        <end position="351"/>
    </location>
</feature>
<evidence type="ECO:0000256" key="3">
    <source>
        <dbReference type="PIRSR" id="PIRSR601461-2"/>
    </source>
</evidence>
<dbReference type="GO" id="GO:0005764">
    <property type="term" value="C:lysosome"/>
    <property type="evidence" value="ECO:0007669"/>
    <property type="project" value="TreeGrafter"/>
</dbReference>
<keyword evidence="3" id="KW-1015">Disulfide bond</keyword>
<keyword evidence="8" id="KW-1185">Reference proteome</keyword>
<organism evidence="7 8">
    <name type="scientific">Daphnia galeata</name>
    <dbReference type="NCBI Taxonomy" id="27404"/>
    <lineage>
        <taxon>Eukaryota</taxon>
        <taxon>Metazoa</taxon>
        <taxon>Ecdysozoa</taxon>
        <taxon>Arthropoda</taxon>
        <taxon>Crustacea</taxon>
        <taxon>Branchiopoda</taxon>
        <taxon>Diplostraca</taxon>
        <taxon>Cladocera</taxon>
        <taxon>Anomopoda</taxon>
        <taxon>Daphniidae</taxon>
        <taxon>Daphnia</taxon>
    </lineage>
</organism>
<dbReference type="InterPro" id="IPR001969">
    <property type="entry name" value="Aspartic_peptidase_AS"/>
</dbReference>
<evidence type="ECO:0000256" key="5">
    <source>
        <dbReference type="SAM" id="SignalP"/>
    </source>
</evidence>
<evidence type="ECO:0000256" key="2">
    <source>
        <dbReference type="PIRSR" id="PIRSR601461-1"/>
    </source>
</evidence>
<sequence>MKVFVFLSLLALAGFAAAAGKGLRIPLKQMESSRKTMKGHGLAYEKVQRRYGSGKLVGSEPLTNYQDAQYYGPITLGTPPQEFDIIFDTGSANLWVPSSECAPTNLACRNHNTYNSSLSTTYTPNGTDFSIQYGTGAMTGFLSTDILGIAGAHVVDQTFAEAVEEPGVVFVAGRFDGILGMSYPTISVQGVVPMFQNMIAQGLVDEPVFSFWLNRNINNPENGGEIFFGGTNPTHYVGEITYVPVTRKAYWQFAVDGVGIAGFDQYPLCNGGCEMISDTGTSLITGPSEEITLFHTLIGAQVNIVGEGIVDCNAIPTLPAVTFTIGGKPFVLEGVDYIIPFVDTTTNETLCLSGFLGLDIPEPAGPLWILGDVFIGKFYSVYDFGQDRIGLAVSINE</sequence>